<evidence type="ECO:0000313" key="3">
    <source>
        <dbReference type="Proteomes" id="UP000564885"/>
    </source>
</evidence>
<dbReference type="EMBL" id="JABEPP010000001">
    <property type="protein sequence ID" value="NNM71217.1"/>
    <property type="molecule type" value="Genomic_DNA"/>
</dbReference>
<dbReference type="RefSeq" id="WP_171216704.1">
    <property type="nucleotide sequence ID" value="NZ_JABEPP010000001.1"/>
</dbReference>
<accession>A0A849I588</accession>
<keyword evidence="1" id="KW-0472">Membrane</keyword>
<comment type="caution">
    <text evidence="2">The sequence shown here is derived from an EMBL/GenBank/DDBJ whole genome shotgun (WGS) entry which is preliminary data.</text>
</comment>
<keyword evidence="1" id="KW-1133">Transmembrane helix</keyword>
<proteinExistence type="predicted"/>
<dbReference type="AlphaFoldDB" id="A0A849I588"/>
<feature type="transmembrane region" description="Helical" evidence="1">
    <location>
        <begin position="32"/>
        <end position="57"/>
    </location>
</feature>
<name>A0A849I588_9HYPH</name>
<dbReference type="Proteomes" id="UP000564885">
    <property type="component" value="Unassembled WGS sequence"/>
</dbReference>
<organism evidence="2 3">
    <name type="scientific">Enterovirga aerilata</name>
    <dbReference type="NCBI Taxonomy" id="2730920"/>
    <lineage>
        <taxon>Bacteria</taxon>
        <taxon>Pseudomonadati</taxon>
        <taxon>Pseudomonadota</taxon>
        <taxon>Alphaproteobacteria</taxon>
        <taxon>Hyphomicrobiales</taxon>
        <taxon>Methylobacteriaceae</taxon>
        <taxon>Enterovirga</taxon>
    </lineage>
</organism>
<evidence type="ECO:0000313" key="2">
    <source>
        <dbReference type="EMBL" id="NNM71217.1"/>
    </source>
</evidence>
<protein>
    <submittedName>
        <fullName evidence="2">Uncharacterized protein</fullName>
    </submittedName>
</protein>
<reference evidence="2 3" key="1">
    <citation type="submission" date="2020-04" db="EMBL/GenBank/DDBJ databases">
        <title>Enterovirga sp. isolate from soil.</title>
        <authorList>
            <person name="Chea S."/>
            <person name="Kim D.-U."/>
        </authorList>
    </citation>
    <scope>NUCLEOTIDE SEQUENCE [LARGE SCALE GENOMIC DNA]</scope>
    <source>
        <strain evidence="2 3">DB1703</strain>
    </source>
</reference>
<evidence type="ECO:0000256" key="1">
    <source>
        <dbReference type="SAM" id="Phobius"/>
    </source>
</evidence>
<keyword evidence="3" id="KW-1185">Reference proteome</keyword>
<sequence>MELPNTTENRVLASAVNARIKSDARLLNARAALYRLAGIGILCALTGVGIGAAFYGYSYANDPTFPTAKVANAVAEALQKVTFKTEGTVKLDPESAIAVNGGRSDVPTPTPAQLGAGAVPESKAAVLTNFTVFKNVPYGSGQVVTGWNFTSSEQKSPSHQYCYYSEQIDGTSKVTIDLGENGRPLPQAKARTNVDPAVAYTNCVWFRSGAI</sequence>
<gene>
    <name evidence="2" type="ORF">HJG44_02265</name>
</gene>
<keyword evidence="1" id="KW-0812">Transmembrane</keyword>